<dbReference type="Proteomes" id="UP001371456">
    <property type="component" value="Unassembled WGS sequence"/>
</dbReference>
<comment type="caution">
    <text evidence="1">The sequence shown here is derived from an EMBL/GenBank/DDBJ whole genome shotgun (WGS) entry which is preliminary data.</text>
</comment>
<dbReference type="Gene3D" id="3.60.10.10">
    <property type="entry name" value="Endonuclease/exonuclease/phosphatase"/>
    <property type="match status" value="1"/>
</dbReference>
<keyword evidence="2" id="KW-1185">Reference proteome</keyword>
<evidence type="ECO:0000313" key="1">
    <source>
        <dbReference type="EMBL" id="KAK6803201.1"/>
    </source>
</evidence>
<sequence>MSFIYDKCNDHLRRPFWDKLINFSNLNIPWCTIEDFNVITSPKEKQEGLPNNMNESFEFINVIEACGLMDLGYSGQHFTWCNQRSKEHRVWKRLDRDMVNDQWLEDIPQSTINHLPSVGSDHCPLLMEVVVRSKNISRYFKFLQWTYHVNFGATIKECWDREVSGNPMYKLQQKNEKVELYS</sequence>
<protein>
    <submittedName>
        <fullName evidence="1">Uncharacterized protein</fullName>
    </submittedName>
</protein>
<dbReference type="AlphaFoldDB" id="A0AAN8UBX3"/>
<evidence type="ECO:0000313" key="2">
    <source>
        <dbReference type="Proteomes" id="UP001371456"/>
    </source>
</evidence>
<name>A0AAN8UBX3_SOLBU</name>
<accession>A0AAN8UBX3</accession>
<dbReference type="PANTHER" id="PTHR33710">
    <property type="entry name" value="BNAC02G09200D PROTEIN"/>
    <property type="match status" value="1"/>
</dbReference>
<proteinExistence type="predicted"/>
<gene>
    <name evidence="1" type="ORF">RDI58_000985</name>
</gene>
<organism evidence="1 2">
    <name type="scientific">Solanum bulbocastanum</name>
    <name type="common">Wild potato</name>
    <dbReference type="NCBI Taxonomy" id="147425"/>
    <lineage>
        <taxon>Eukaryota</taxon>
        <taxon>Viridiplantae</taxon>
        <taxon>Streptophyta</taxon>
        <taxon>Embryophyta</taxon>
        <taxon>Tracheophyta</taxon>
        <taxon>Spermatophyta</taxon>
        <taxon>Magnoliopsida</taxon>
        <taxon>eudicotyledons</taxon>
        <taxon>Gunneridae</taxon>
        <taxon>Pentapetalae</taxon>
        <taxon>asterids</taxon>
        <taxon>lamiids</taxon>
        <taxon>Solanales</taxon>
        <taxon>Solanaceae</taxon>
        <taxon>Solanoideae</taxon>
        <taxon>Solaneae</taxon>
        <taxon>Solanum</taxon>
    </lineage>
</organism>
<reference evidence="1 2" key="1">
    <citation type="submission" date="2024-02" db="EMBL/GenBank/DDBJ databases">
        <title>de novo genome assembly of Solanum bulbocastanum strain 11H21.</title>
        <authorList>
            <person name="Hosaka A.J."/>
        </authorList>
    </citation>
    <scope>NUCLEOTIDE SEQUENCE [LARGE SCALE GENOMIC DNA]</scope>
    <source>
        <tissue evidence="1">Young leaves</tissue>
    </source>
</reference>
<dbReference type="PANTHER" id="PTHR33710:SF54">
    <property type="entry name" value="NON-LTR RETROELEMENT REVERSE TRANSCRIPTASE"/>
    <property type="match status" value="1"/>
</dbReference>
<dbReference type="SUPFAM" id="SSF56219">
    <property type="entry name" value="DNase I-like"/>
    <property type="match status" value="1"/>
</dbReference>
<dbReference type="EMBL" id="JBANQN010000001">
    <property type="protein sequence ID" value="KAK6803201.1"/>
    <property type="molecule type" value="Genomic_DNA"/>
</dbReference>
<dbReference type="InterPro" id="IPR036691">
    <property type="entry name" value="Endo/exonu/phosph_ase_sf"/>
</dbReference>